<accession>A0ABP6T6P5</accession>
<feature type="region of interest" description="Disordered" evidence="1">
    <location>
        <begin position="1"/>
        <end position="26"/>
    </location>
</feature>
<gene>
    <name evidence="2" type="ORF">GCM10020369_64590</name>
</gene>
<feature type="compositionally biased region" description="Polar residues" evidence="1">
    <location>
        <begin position="61"/>
        <end position="76"/>
    </location>
</feature>
<comment type="caution">
    <text evidence="2">The sequence shown here is derived from an EMBL/GenBank/DDBJ whole genome shotgun (WGS) entry which is preliminary data.</text>
</comment>
<feature type="compositionally biased region" description="Basic and acidic residues" evidence="1">
    <location>
        <begin position="97"/>
        <end position="108"/>
    </location>
</feature>
<dbReference type="Proteomes" id="UP001501676">
    <property type="component" value="Unassembled WGS sequence"/>
</dbReference>
<name>A0ABP6T6P5_9ACTN</name>
<dbReference type="EMBL" id="BAAAYN010000044">
    <property type="protein sequence ID" value="GAA3394588.1"/>
    <property type="molecule type" value="Genomic_DNA"/>
</dbReference>
<organism evidence="2 3">
    <name type="scientific">Cryptosporangium minutisporangium</name>
    <dbReference type="NCBI Taxonomy" id="113569"/>
    <lineage>
        <taxon>Bacteria</taxon>
        <taxon>Bacillati</taxon>
        <taxon>Actinomycetota</taxon>
        <taxon>Actinomycetes</taxon>
        <taxon>Cryptosporangiales</taxon>
        <taxon>Cryptosporangiaceae</taxon>
        <taxon>Cryptosporangium</taxon>
    </lineage>
</organism>
<protein>
    <submittedName>
        <fullName evidence="2">Uncharacterized protein</fullName>
    </submittedName>
</protein>
<reference evidence="3" key="1">
    <citation type="journal article" date="2019" name="Int. J. Syst. Evol. Microbiol.">
        <title>The Global Catalogue of Microorganisms (GCM) 10K type strain sequencing project: providing services to taxonomists for standard genome sequencing and annotation.</title>
        <authorList>
            <consortium name="The Broad Institute Genomics Platform"/>
            <consortium name="The Broad Institute Genome Sequencing Center for Infectious Disease"/>
            <person name="Wu L."/>
            <person name="Ma J."/>
        </authorList>
    </citation>
    <scope>NUCLEOTIDE SEQUENCE [LARGE SCALE GENOMIC DNA]</scope>
    <source>
        <strain evidence="3">JCM 9458</strain>
    </source>
</reference>
<evidence type="ECO:0000313" key="2">
    <source>
        <dbReference type="EMBL" id="GAA3394588.1"/>
    </source>
</evidence>
<keyword evidence="3" id="KW-1185">Reference proteome</keyword>
<proteinExistence type="predicted"/>
<feature type="compositionally biased region" description="Polar residues" evidence="1">
    <location>
        <begin position="12"/>
        <end position="23"/>
    </location>
</feature>
<evidence type="ECO:0000256" key="1">
    <source>
        <dbReference type="SAM" id="MobiDB-lite"/>
    </source>
</evidence>
<sequence length="201" mass="21530">MNVIGSPELRDTGQNGSSNQNGCPPSFAAGPSIAAVLDCHDISRRGVSHRSNGPVADANGSARSNHATVYTSQGNELQRHRTTPENGLGRSAHRHDTKFTHAVDDSHQRNARRPAALTHCNDRHDGPARAPVAGGSYIPESAPSPTDDQTHAASKTERLQGATSSLRVTVIDGDRLGIEPRGIPGLHKDRPHLPSQRHRLR</sequence>
<evidence type="ECO:0000313" key="3">
    <source>
        <dbReference type="Proteomes" id="UP001501676"/>
    </source>
</evidence>
<feature type="compositionally biased region" description="Basic and acidic residues" evidence="1">
    <location>
        <begin position="148"/>
        <end position="158"/>
    </location>
</feature>
<feature type="region of interest" description="Disordered" evidence="1">
    <location>
        <begin position="45"/>
        <end position="201"/>
    </location>
</feature>